<organism evidence="2 3">
    <name type="scientific">Batillaria attramentaria</name>
    <dbReference type="NCBI Taxonomy" id="370345"/>
    <lineage>
        <taxon>Eukaryota</taxon>
        <taxon>Metazoa</taxon>
        <taxon>Spiralia</taxon>
        <taxon>Lophotrochozoa</taxon>
        <taxon>Mollusca</taxon>
        <taxon>Gastropoda</taxon>
        <taxon>Caenogastropoda</taxon>
        <taxon>Sorbeoconcha</taxon>
        <taxon>Cerithioidea</taxon>
        <taxon>Batillariidae</taxon>
        <taxon>Batillaria</taxon>
    </lineage>
</organism>
<evidence type="ECO:0000313" key="3">
    <source>
        <dbReference type="Proteomes" id="UP001519460"/>
    </source>
</evidence>
<dbReference type="EMBL" id="JACVVK020000327">
    <property type="protein sequence ID" value="KAK7478381.1"/>
    <property type="molecule type" value="Genomic_DNA"/>
</dbReference>
<keyword evidence="3" id="KW-1185">Reference proteome</keyword>
<feature type="region of interest" description="Disordered" evidence="1">
    <location>
        <begin position="76"/>
        <end position="107"/>
    </location>
</feature>
<name>A0ABD0JUB1_9CAEN</name>
<evidence type="ECO:0000313" key="2">
    <source>
        <dbReference type="EMBL" id="KAK7478381.1"/>
    </source>
</evidence>
<evidence type="ECO:0000256" key="1">
    <source>
        <dbReference type="SAM" id="MobiDB-lite"/>
    </source>
</evidence>
<sequence>MISFTRHRRNARDKLMEIYDRQSASRHGVGENLPLPPGDACHALHMRIEDIIIHATWRRPSFTARSITFHDSLGDTRTSCSPCSGDLGTARSSAEARPKVLRGNNRG</sequence>
<proteinExistence type="predicted"/>
<reference evidence="2 3" key="1">
    <citation type="journal article" date="2023" name="Sci. Data">
        <title>Genome assembly of the Korean intertidal mud-creeper Batillaria attramentaria.</title>
        <authorList>
            <person name="Patra A.K."/>
            <person name="Ho P.T."/>
            <person name="Jun S."/>
            <person name="Lee S.J."/>
            <person name="Kim Y."/>
            <person name="Won Y.J."/>
        </authorList>
    </citation>
    <scope>NUCLEOTIDE SEQUENCE [LARGE SCALE GENOMIC DNA]</scope>
    <source>
        <strain evidence="2">Wonlab-2016</strain>
    </source>
</reference>
<dbReference type="Proteomes" id="UP001519460">
    <property type="component" value="Unassembled WGS sequence"/>
</dbReference>
<dbReference type="AlphaFoldDB" id="A0ABD0JUB1"/>
<gene>
    <name evidence="2" type="ORF">BaRGS_00030385</name>
</gene>
<protein>
    <submittedName>
        <fullName evidence="2">Uncharacterized protein</fullName>
    </submittedName>
</protein>
<comment type="caution">
    <text evidence="2">The sequence shown here is derived from an EMBL/GenBank/DDBJ whole genome shotgun (WGS) entry which is preliminary data.</text>
</comment>
<accession>A0ABD0JUB1</accession>